<dbReference type="InterPro" id="IPR043128">
    <property type="entry name" value="Rev_trsase/Diguanyl_cyclase"/>
</dbReference>
<dbReference type="AlphaFoldDB" id="A0A2G8RFK6"/>
<feature type="domain" description="GGDEF" evidence="1">
    <location>
        <begin position="173"/>
        <end position="307"/>
    </location>
</feature>
<dbReference type="NCBIfam" id="TIGR00254">
    <property type="entry name" value="GGDEF"/>
    <property type="match status" value="1"/>
</dbReference>
<organism evidence="2 3">
    <name type="scientific">Puniceibacterium antarcticum</name>
    <dbReference type="NCBI Taxonomy" id="1206336"/>
    <lineage>
        <taxon>Bacteria</taxon>
        <taxon>Pseudomonadati</taxon>
        <taxon>Pseudomonadota</taxon>
        <taxon>Alphaproteobacteria</taxon>
        <taxon>Rhodobacterales</taxon>
        <taxon>Paracoccaceae</taxon>
        <taxon>Puniceibacterium</taxon>
    </lineage>
</organism>
<comment type="caution">
    <text evidence="2">The sequence shown here is derived from an EMBL/GenBank/DDBJ whole genome shotgun (WGS) entry which is preliminary data.</text>
</comment>
<name>A0A2G8RFK6_9RHOB</name>
<protein>
    <recommendedName>
        <fullName evidence="1">GGDEF domain-containing protein</fullName>
    </recommendedName>
</protein>
<dbReference type="InterPro" id="IPR000160">
    <property type="entry name" value="GGDEF_dom"/>
</dbReference>
<evidence type="ECO:0000259" key="1">
    <source>
        <dbReference type="PROSITE" id="PS50887"/>
    </source>
</evidence>
<dbReference type="InterPro" id="IPR052163">
    <property type="entry name" value="DGC-Regulatory_Protein"/>
</dbReference>
<dbReference type="Gene3D" id="3.30.70.270">
    <property type="match status" value="1"/>
</dbReference>
<evidence type="ECO:0000313" key="3">
    <source>
        <dbReference type="Proteomes" id="UP000231259"/>
    </source>
</evidence>
<accession>A0A2G8RFK6</accession>
<dbReference type="CDD" id="cd01949">
    <property type="entry name" value="GGDEF"/>
    <property type="match status" value="1"/>
</dbReference>
<dbReference type="SUPFAM" id="SSF55073">
    <property type="entry name" value="Nucleotide cyclase"/>
    <property type="match status" value="1"/>
</dbReference>
<dbReference type="SMART" id="SM00267">
    <property type="entry name" value="GGDEF"/>
    <property type="match status" value="1"/>
</dbReference>
<dbReference type="PANTHER" id="PTHR46663:SF4">
    <property type="entry name" value="DIGUANYLATE CYCLASE DGCT-RELATED"/>
    <property type="match status" value="1"/>
</dbReference>
<dbReference type="EMBL" id="AWWI01000064">
    <property type="protein sequence ID" value="PIL20273.1"/>
    <property type="molecule type" value="Genomic_DNA"/>
</dbReference>
<keyword evidence="3" id="KW-1185">Reference proteome</keyword>
<sequence length="321" mass="35344">MHVCLTPTGDIAQTGPTLQKLRPKIGLVGLNFLDLFEVYRPRLLRSMVELLAVEGSKLHLRFRDPPHTTLKGVLVPDGLGGAVVNLSFGISVVDAVRDYDLSGSDFAATDLTIEMLYLVEAKSAAMEASRTLNKRLQGARIAAEEQAFTDTLTGLKNRRATDHILERLARRGRDFALMHLDLDFFKEVNDSLGHAAGDYVLQQVARILVGETRKDDTAARVGGDEFLMIFVGLSDRQRLSNMAERIIARLERSMPYEGQWCQISGSIGITLSNGRRDAVLANFMHEADQALYVAKRGGRAQHRFYDATMAQTAEGNAPGTG</sequence>
<gene>
    <name evidence="2" type="ORF">P775_10000</name>
</gene>
<proteinExistence type="predicted"/>
<dbReference type="OrthoDB" id="9812260at2"/>
<dbReference type="Proteomes" id="UP000231259">
    <property type="component" value="Unassembled WGS sequence"/>
</dbReference>
<dbReference type="PANTHER" id="PTHR46663">
    <property type="entry name" value="DIGUANYLATE CYCLASE DGCT-RELATED"/>
    <property type="match status" value="1"/>
</dbReference>
<evidence type="ECO:0000313" key="2">
    <source>
        <dbReference type="EMBL" id="PIL20273.1"/>
    </source>
</evidence>
<dbReference type="Pfam" id="PF00990">
    <property type="entry name" value="GGDEF"/>
    <property type="match status" value="1"/>
</dbReference>
<dbReference type="InterPro" id="IPR029787">
    <property type="entry name" value="Nucleotide_cyclase"/>
</dbReference>
<dbReference type="PROSITE" id="PS50887">
    <property type="entry name" value="GGDEF"/>
    <property type="match status" value="1"/>
</dbReference>
<dbReference type="RefSeq" id="WP_099910778.1">
    <property type="nucleotide sequence ID" value="NZ_AWWI01000064.1"/>
</dbReference>
<reference evidence="2 3" key="1">
    <citation type="submission" date="2013-09" db="EMBL/GenBank/DDBJ databases">
        <title>Genome sequencing of Phaeobacter antarcticus sp. nov. SM1211.</title>
        <authorList>
            <person name="Zhang X.-Y."/>
            <person name="Liu C."/>
            <person name="Chen X.-L."/>
            <person name="Xie B.-B."/>
            <person name="Qin Q.-L."/>
            <person name="Rong J.-C."/>
            <person name="Zhang Y.-Z."/>
        </authorList>
    </citation>
    <scope>NUCLEOTIDE SEQUENCE [LARGE SCALE GENOMIC DNA]</scope>
    <source>
        <strain evidence="2 3">SM1211</strain>
    </source>
</reference>